<sequence length="118" mass="13595">MRDSTVGPRAVWLSRERPQQMADFPMVYTEWHPFTEGFTTLDGLVEEYTQPRKGVIGDRPTASRATLPAGEAARIYYQMVYLNRHPERTMIEHADQIAATLRWEQPTAQHSHGWVAEP</sequence>
<evidence type="ECO:0000313" key="2">
    <source>
        <dbReference type="Proteomes" id="UP000314251"/>
    </source>
</evidence>
<reference evidence="1" key="1">
    <citation type="submission" date="2019-10" db="EMBL/GenBank/DDBJ databases">
        <title>Nonomuraea sp. nov., isolated from Phyllanthus amarus.</title>
        <authorList>
            <person name="Klykleung N."/>
            <person name="Tanasupawat S."/>
        </authorList>
    </citation>
    <scope>NUCLEOTIDE SEQUENCE [LARGE SCALE GENOMIC DNA]</scope>
    <source>
        <strain evidence="1">3MP-10</strain>
    </source>
</reference>
<gene>
    <name evidence="1" type="ORF">FH607_010340</name>
</gene>
<comment type="caution">
    <text evidence="1">The sequence shown here is derived from an EMBL/GenBank/DDBJ whole genome shotgun (WGS) entry which is preliminary data.</text>
</comment>
<dbReference type="RefSeq" id="WP_139667068.1">
    <property type="nucleotide sequence ID" value="NZ_VDLY02000005.1"/>
</dbReference>
<dbReference type="EMBL" id="VDLY02000005">
    <property type="protein sequence ID" value="KAB8167268.1"/>
    <property type="molecule type" value="Genomic_DNA"/>
</dbReference>
<dbReference type="Proteomes" id="UP000314251">
    <property type="component" value="Unassembled WGS sequence"/>
</dbReference>
<name>A0A5N6AI81_9ACTN</name>
<dbReference type="AlphaFoldDB" id="A0A5N6AI81"/>
<protein>
    <submittedName>
        <fullName evidence="1">Uncharacterized protein</fullName>
    </submittedName>
</protein>
<organism evidence="1 2">
    <name type="scientific">Streptomyces mimosae</name>
    <dbReference type="NCBI Taxonomy" id="2586635"/>
    <lineage>
        <taxon>Bacteria</taxon>
        <taxon>Bacillati</taxon>
        <taxon>Actinomycetota</taxon>
        <taxon>Actinomycetes</taxon>
        <taxon>Kitasatosporales</taxon>
        <taxon>Streptomycetaceae</taxon>
        <taxon>Streptomyces</taxon>
    </lineage>
</organism>
<evidence type="ECO:0000313" key="1">
    <source>
        <dbReference type="EMBL" id="KAB8167268.1"/>
    </source>
</evidence>
<accession>A0A5N6AI81</accession>
<proteinExistence type="predicted"/>
<keyword evidence="2" id="KW-1185">Reference proteome</keyword>